<reference evidence="2 3" key="1">
    <citation type="submission" date="2019-09" db="EMBL/GenBank/DDBJ databases">
        <authorList>
            <consortium name="DOE Joint Genome Institute"/>
            <person name="Mondo S.J."/>
            <person name="Navarro-Mendoza M.I."/>
            <person name="Perez-Arques C."/>
            <person name="Panchal S."/>
            <person name="Nicolas F.E."/>
            <person name="Ganguly P."/>
            <person name="Pangilinan J."/>
            <person name="Grigoriev I."/>
            <person name="Heitman J."/>
            <person name="Sanya K."/>
            <person name="Garre V."/>
        </authorList>
    </citation>
    <scope>NUCLEOTIDE SEQUENCE [LARGE SCALE GENOMIC DNA]</scope>
    <source>
        <strain evidence="2 3">MU402</strain>
    </source>
</reference>
<dbReference type="AlphaFoldDB" id="A0A8H4BNS0"/>
<evidence type="ECO:0000313" key="3">
    <source>
        <dbReference type="Proteomes" id="UP000469890"/>
    </source>
</evidence>
<sequence>MENRKILMRFFDLMWLLCQMVETATRCLAFLTAANGCIQSRKDGISQGRCLVFCMNCKWTCNDTVIRSFPTRKA</sequence>
<dbReference type="Proteomes" id="UP000469890">
    <property type="component" value="Unassembled WGS sequence"/>
</dbReference>
<organism evidence="2 3">
    <name type="scientific">Mucor circinelloides f. lusitanicus</name>
    <name type="common">Mucor racemosus var. lusitanicus</name>
    <dbReference type="NCBI Taxonomy" id="29924"/>
    <lineage>
        <taxon>Eukaryota</taxon>
        <taxon>Fungi</taxon>
        <taxon>Fungi incertae sedis</taxon>
        <taxon>Mucoromycota</taxon>
        <taxon>Mucoromycotina</taxon>
        <taxon>Mucoromycetes</taxon>
        <taxon>Mucorales</taxon>
        <taxon>Mucorineae</taxon>
        <taxon>Mucoraceae</taxon>
        <taxon>Mucor</taxon>
    </lineage>
</organism>
<protein>
    <recommendedName>
        <fullName evidence="4">Secreted protein</fullName>
    </recommendedName>
</protein>
<dbReference type="EMBL" id="JAAECE010000002">
    <property type="protein sequence ID" value="KAF1804838.1"/>
    <property type="molecule type" value="Genomic_DNA"/>
</dbReference>
<proteinExistence type="predicted"/>
<name>A0A8H4BNS0_MUCCL</name>
<keyword evidence="1" id="KW-0732">Signal</keyword>
<evidence type="ECO:0000256" key="1">
    <source>
        <dbReference type="SAM" id="SignalP"/>
    </source>
</evidence>
<evidence type="ECO:0008006" key="4">
    <source>
        <dbReference type="Google" id="ProtNLM"/>
    </source>
</evidence>
<comment type="caution">
    <text evidence="2">The sequence shown here is derived from an EMBL/GenBank/DDBJ whole genome shotgun (WGS) entry which is preliminary data.</text>
</comment>
<evidence type="ECO:0000313" key="2">
    <source>
        <dbReference type="EMBL" id="KAF1804838.1"/>
    </source>
</evidence>
<feature type="chain" id="PRO_5034552795" description="Secreted protein" evidence="1">
    <location>
        <begin position="24"/>
        <end position="74"/>
    </location>
</feature>
<gene>
    <name evidence="2" type="ORF">FB192DRAFT_1359746</name>
</gene>
<accession>A0A8H4BNS0</accession>
<feature type="signal peptide" evidence="1">
    <location>
        <begin position="1"/>
        <end position="23"/>
    </location>
</feature>